<proteinExistence type="predicted"/>
<evidence type="ECO:0000313" key="1">
    <source>
        <dbReference type="EMBL" id="AAZ46404.1"/>
    </source>
</evidence>
<dbReference type="OrthoDB" id="576140at2"/>
<dbReference type="Pfam" id="PF06067">
    <property type="entry name" value="DUF932"/>
    <property type="match status" value="1"/>
</dbReference>
<reference evidence="1" key="1">
    <citation type="submission" date="2005-08" db="EMBL/GenBank/DDBJ databases">
        <title>Complete sequence of Dechloromonas aromatica RCB.</title>
        <authorList>
            <person name="Salinero K.K."/>
            <person name="Copeland A."/>
            <person name="Lucas S."/>
            <person name="Lapidus A."/>
            <person name="Barry K."/>
            <person name="Detter J.C."/>
            <person name="Glavina T."/>
            <person name="Hammon N."/>
            <person name="Israni S."/>
            <person name="Pitluck S."/>
            <person name="Di Bartolo G."/>
            <person name="Trong S."/>
            <person name="Schmutz J."/>
            <person name="Larimer F."/>
            <person name="Land M."/>
            <person name="Ivanova N."/>
            <person name="Richardson P."/>
        </authorList>
    </citation>
    <scope>NUCLEOTIDE SEQUENCE</scope>
    <source>
        <strain evidence="1">RCB</strain>
    </source>
</reference>
<dbReference type="InterPro" id="IPR026325">
    <property type="entry name" value="DUF932"/>
</dbReference>
<accession>Q47FH7</accession>
<dbReference type="KEGG" id="dar:Daro_1656"/>
<dbReference type="AlphaFoldDB" id="Q47FH7"/>
<name>Q47FH7_DECAR</name>
<dbReference type="eggNOG" id="ENOG502Z7QU">
    <property type="taxonomic scope" value="Bacteria"/>
</dbReference>
<gene>
    <name evidence="1" type="ordered locus">Daro_1656</name>
</gene>
<evidence type="ECO:0008006" key="2">
    <source>
        <dbReference type="Google" id="ProtNLM"/>
    </source>
</evidence>
<dbReference type="NCBIfam" id="TIGR03299">
    <property type="entry name" value="LGT_TIGR03299"/>
    <property type="match status" value="1"/>
</dbReference>
<protein>
    <recommendedName>
        <fullName evidence="2">Phage/plasmid-like protein TIGR03299</fullName>
    </recommendedName>
</protein>
<dbReference type="InterPro" id="IPR017686">
    <property type="entry name" value="Phg/plasmid-like_prot"/>
</dbReference>
<dbReference type="HOGENOM" id="CLU_058825_2_0_4"/>
<sequence length="318" mass="34538">MAHLVHTMAYAHEAPWHGLGNLLPADASLETWQEAAGMNWQIHETPVLYNVAGDSGLHVKANPDSKVLFRSDTHAHLSVVSNRYKVVQPHDVLEFYRDLTEAGGFTLETAGVLKEGRKLWALAKTGQETQLRGGDQVGAYLLLATSCDGTLCTTAQFTSVRVVCNNTLQMAVGDSSGAVKVPHSTTFDPKAVKEALGLGLSSWERFVTDIKRLADRPIHKFEAMNFLVDVLGDPNLPLAEQPNQKGLQQVYALYNGQGRGAELSSANGTAWGLLNAVTQYVDHERRARSTDHRLDSAWFGQGATIKGKALQKALALAA</sequence>
<dbReference type="EMBL" id="CP000089">
    <property type="protein sequence ID" value="AAZ46404.1"/>
    <property type="molecule type" value="Genomic_DNA"/>
</dbReference>
<organism evidence="1">
    <name type="scientific">Dechloromonas aromatica (strain RCB)</name>
    <dbReference type="NCBI Taxonomy" id="159087"/>
    <lineage>
        <taxon>Bacteria</taxon>
        <taxon>Pseudomonadati</taxon>
        <taxon>Pseudomonadota</taxon>
        <taxon>Betaproteobacteria</taxon>
        <taxon>Rhodocyclales</taxon>
        <taxon>Azonexaceae</taxon>
        <taxon>Dechloromonas</taxon>
    </lineage>
</organism>
<dbReference type="STRING" id="159087.Daro_1656"/>